<dbReference type="CDD" id="cd06532">
    <property type="entry name" value="Glyco_transf_25"/>
    <property type="match status" value="1"/>
</dbReference>
<evidence type="ECO:0000256" key="1">
    <source>
        <dbReference type="SAM" id="Phobius"/>
    </source>
</evidence>
<name>A0ABR7E7B1_9BACT</name>
<dbReference type="Pfam" id="PF01755">
    <property type="entry name" value="Glyco_transf_25"/>
    <property type="match status" value="1"/>
</dbReference>
<dbReference type="EMBL" id="JACOOI010000024">
    <property type="protein sequence ID" value="MBC5644964.1"/>
    <property type="molecule type" value="Genomic_DNA"/>
</dbReference>
<keyword evidence="1" id="KW-1133">Transmembrane helix</keyword>
<organism evidence="3 4">
    <name type="scientific">Parabacteroides segnis</name>
    <dbReference type="NCBI Taxonomy" id="2763058"/>
    <lineage>
        <taxon>Bacteria</taxon>
        <taxon>Pseudomonadati</taxon>
        <taxon>Bacteroidota</taxon>
        <taxon>Bacteroidia</taxon>
        <taxon>Bacteroidales</taxon>
        <taxon>Tannerellaceae</taxon>
        <taxon>Parabacteroides</taxon>
    </lineage>
</organism>
<reference evidence="3 4" key="1">
    <citation type="submission" date="2020-08" db="EMBL/GenBank/DDBJ databases">
        <title>Genome public.</title>
        <authorList>
            <person name="Liu C."/>
            <person name="Sun Q."/>
        </authorList>
    </citation>
    <scope>NUCLEOTIDE SEQUENCE [LARGE SCALE GENOMIC DNA]</scope>
    <source>
        <strain evidence="3 4">BX2</strain>
    </source>
</reference>
<sequence>MINMKTSEARREYVLKEVAWYACMDVELVEAVDGRLLSPVEKEERFDTGRFAFRYGEYPFPGEIGCALSHWECFRRLAESSEETALILEDDVVFTQPERVEKTIEKCDKLLKNKGTGIISLSFPYRIGSFGKRLEYDYYLYRVWKGFGMQAYLIHRVTAEKLLAVKPSVRADDYLYMNLLGIRMYGVLPWMSTGLSFKEISSEIQLSKENITYCRNIPFRYKIRNLFLKAADGAIYVWHVFFRIIMYVRQSK</sequence>
<accession>A0ABR7E7B1</accession>
<proteinExistence type="predicted"/>
<evidence type="ECO:0000259" key="2">
    <source>
        <dbReference type="Pfam" id="PF01755"/>
    </source>
</evidence>
<keyword evidence="1" id="KW-0812">Transmembrane</keyword>
<comment type="caution">
    <text evidence="3">The sequence shown here is derived from an EMBL/GenBank/DDBJ whole genome shotgun (WGS) entry which is preliminary data.</text>
</comment>
<keyword evidence="4" id="KW-1185">Reference proteome</keyword>
<evidence type="ECO:0000313" key="3">
    <source>
        <dbReference type="EMBL" id="MBC5644964.1"/>
    </source>
</evidence>
<protein>
    <submittedName>
        <fullName evidence="3">Glycosyltransferase family 25 protein</fullName>
    </submittedName>
</protein>
<evidence type="ECO:0000313" key="4">
    <source>
        <dbReference type="Proteomes" id="UP000644010"/>
    </source>
</evidence>
<gene>
    <name evidence="3" type="ORF">H8S77_18970</name>
</gene>
<dbReference type="Proteomes" id="UP000644010">
    <property type="component" value="Unassembled WGS sequence"/>
</dbReference>
<feature type="domain" description="Glycosyl transferase family 25" evidence="2">
    <location>
        <begin position="1"/>
        <end position="166"/>
    </location>
</feature>
<feature type="transmembrane region" description="Helical" evidence="1">
    <location>
        <begin position="226"/>
        <end position="248"/>
    </location>
</feature>
<dbReference type="InterPro" id="IPR002654">
    <property type="entry name" value="Glyco_trans_25"/>
</dbReference>
<keyword evidence="1" id="KW-0472">Membrane</keyword>